<evidence type="ECO:0000256" key="13">
    <source>
        <dbReference type="ARBA" id="ARBA00023264"/>
    </source>
</evidence>
<dbReference type="EC" id="2.7.8.8" evidence="4"/>
<evidence type="ECO:0000256" key="6">
    <source>
        <dbReference type="ARBA" id="ARBA00022516"/>
    </source>
</evidence>
<dbReference type="InterPro" id="IPR050324">
    <property type="entry name" value="CDP-alcohol_PTase-I"/>
</dbReference>
<comment type="catalytic activity">
    <reaction evidence="1">
        <text>a CDP-1,2-diacyl-sn-glycerol + L-serine = a 1,2-diacyl-sn-glycero-3-phospho-L-serine + CMP + H(+)</text>
        <dbReference type="Rhea" id="RHEA:16913"/>
        <dbReference type="ChEBI" id="CHEBI:15378"/>
        <dbReference type="ChEBI" id="CHEBI:33384"/>
        <dbReference type="ChEBI" id="CHEBI:57262"/>
        <dbReference type="ChEBI" id="CHEBI:58332"/>
        <dbReference type="ChEBI" id="CHEBI:60377"/>
        <dbReference type="EC" id="2.7.8.8"/>
    </reaction>
</comment>
<dbReference type="Gene3D" id="1.20.120.1760">
    <property type="match status" value="1"/>
</dbReference>
<dbReference type="Proteomes" id="UP000005713">
    <property type="component" value="Unassembled WGS sequence"/>
</dbReference>
<keyword evidence="13" id="KW-1208">Phospholipid metabolism</keyword>
<protein>
    <recommendedName>
        <fullName evidence="5">CDP-diacylglycerol--serine O-phosphatidyltransferase</fullName>
        <ecNumber evidence="4">2.7.8.8</ecNumber>
    </recommendedName>
    <alternativeName>
        <fullName evidence="14">Phosphatidylserine synthase</fullName>
    </alternativeName>
</protein>
<evidence type="ECO:0000256" key="4">
    <source>
        <dbReference type="ARBA" id="ARBA00013174"/>
    </source>
</evidence>
<dbReference type="PROSITE" id="PS00379">
    <property type="entry name" value="CDP_ALCOHOL_P_TRANSF"/>
    <property type="match status" value="1"/>
</dbReference>
<feature type="transmembrane region" description="Helical" evidence="16">
    <location>
        <begin position="147"/>
        <end position="169"/>
    </location>
</feature>
<proteinExistence type="inferred from homology"/>
<dbReference type="eggNOG" id="COG1183">
    <property type="taxonomic scope" value="Bacteria"/>
</dbReference>
<organism evidence="17 18">
    <name type="scientific">Sagittula stellata (strain ATCC 700073 / DSM 11524 / E-37)</name>
    <dbReference type="NCBI Taxonomy" id="388399"/>
    <lineage>
        <taxon>Bacteria</taxon>
        <taxon>Pseudomonadati</taxon>
        <taxon>Pseudomonadota</taxon>
        <taxon>Alphaproteobacteria</taxon>
        <taxon>Rhodobacterales</taxon>
        <taxon>Roseobacteraceae</taxon>
        <taxon>Sagittula</taxon>
    </lineage>
</organism>
<dbReference type="GO" id="GO:0012505">
    <property type="term" value="C:endomembrane system"/>
    <property type="evidence" value="ECO:0007669"/>
    <property type="project" value="UniProtKB-SubCell"/>
</dbReference>
<dbReference type="GO" id="GO:0003882">
    <property type="term" value="F:CDP-diacylglycerol-serine O-phosphatidyltransferase activity"/>
    <property type="evidence" value="ECO:0007669"/>
    <property type="project" value="UniProtKB-EC"/>
</dbReference>
<keyword evidence="12" id="KW-0594">Phospholipid biosynthesis</keyword>
<dbReference type="OrthoDB" id="9777147at2"/>
<evidence type="ECO:0000256" key="1">
    <source>
        <dbReference type="ARBA" id="ARBA00000287"/>
    </source>
</evidence>
<evidence type="ECO:0000256" key="10">
    <source>
        <dbReference type="ARBA" id="ARBA00023098"/>
    </source>
</evidence>
<sequence length="255" mass="27120">MSDLPPEPDSQAEDRSQVSLLMLLPNMVTLTGMSFGFTAIRFAMEGRFGAAVFAILIAALADGLDGLLARKLKAESPMGAQLDSLSDFLCFGVAPAVVVYQVHLAHTGGFGWVFALLFAAATCLRLARFNVMSGQADESAGPKRHFVGVPAPAGAMLGLLPVFMMLAGGWDAGEAPAMVALWLALIGVLMISKLKTPSPKAIKVPRRMIAVILFATVTVIGFSFTHPWYLLVLLDWAYLAVVALAAIRARGRLFG</sequence>
<feature type="transmembrane region" description="Helical" evidence="16">
    <location>
        <begin position="109"/>
        <end position="127"/>
    </location>
</feature>
<dbReference type="PANTHER" id="PTHR14269">
    <property type="entry name" value="CDP-DIACYLGLYCEROL--GLYCEROL-3-PHOSPHATE 3-PHOSPHATIDYLTRANSFERASE-RELATED"/>
    <property type="match status" value="1"/>
</dbReference>
<evidence type="ECO:0000256" key="7">
    <source>
        <dbReference type="ARBA" id="ARBA00022679"/>
    </source>
</evidence>
<feature type="transmembrane region" description="Helical" evidence="16">
    <location>
        <begin position="228"/>
        <end position="247"/>
    </location>
</feature>
<dbReference type="RefSeq" id="WP_005859897.1">
    <property type="nucleotide sequence ID" value="NZ_AAYA01000008.1"/>
</dbReference>
<comment type="similarity">
    <text evidence="3 15">Belongs to the CDP-alcohol phosphatidyltransferase class-I family.</text>
</comment>
<dbReference type="AlphaFoldDB" id="A3K4Y1"/>
<comment type="caution">
    <text evidence="17">The sequence shown here is derived from an EMBL/GenBank/DDBJ whole genome shotgun (WGS) entry which is preliminary data.</text>
</comment>
<evidence type="ECO:0000256" key="16">
    <source>
        <dbReference type="SAM" id="Phobius"/>
    </source>
</evidence>
<evidence type="ECO:0000313" key="18">
    <source>
        <dbReference type="Proteomes" id="UP000005713"/>
    </source>
</evidence>
<dbReference type="InterPro" id="IPR004533">
    <property type="entry name" value="CDP-diaglyc--ser_O-PTrfase"/>
</dbReference>
<dbReference type="EMBL" id="AAYA01000008">
    <property type="protein sequence ID" value="EBA07582.1"/>
    <property type="molecule type" value="Genomic_DNA"/>
</dbReference>
<keyword evidence="7 15" id="KW-0808">Transferase</keyword>
<evidence type="ECO:0000256" key="15">
    <source>
        <dbReference type="RuleBase" id="RU003750"/>
    </source>
</evidence>
<feature type="transmembrane region" description="Helical" evidence="16">
    <location>
        <begin position="175"/>
        <end position="192"/>
    </location>
</feature>
<dbReference type="GO" id="GO:0016020">
    <property type="term" value="C:membrane"/>
    <property type="evidence" value="ECO:0007669"/>
    <property type="project" value="InterPro"/>
</dbReference>
<name>A3K4Y1_SAGS3</name>
<feature type="transmembrane region" description="Helical" evidence="16">
    <location>
        <begin position="20"/>
        <end position="40"/>
    </location>
</feature>
<dbReference type="InterPro" id="IPR000462">
    <property type="entry name" value="CDP-OH_P_trans"/>
</dbReference>
<evidence type="ECO:0000256" key="5">
    <source>
        <dbReference type="ARBA" id="ARBA00017171"/>
    </source>
</evidence>
<feature type="transmembrane region" description="Helical" evidence="16">
    <location>
        <begin position="46"/>
        <end position="64"/>
    </location>
</feature>
<evidence type="ECO:0000256" key="14">
    <source>
        <dbReference type="ARBA" id="ARBA00032361"/>
    </source>
</evidence>
<dbReference type="PANTHER" id="PTHR14269:SF61">
    <property type="entry name" value="CDP-DIACYLGLYCEROL--SERINE O-PHOSPHATIDYLTRANSFERASE"/>
    <property type="match status" value="1"/>
</dbReference>
<keyword evidence="8 16" id="KW-0812">Transmembrane</keyword>
<accession>A3K4Y1</accession>
<evidence type="ECO:0000256" key="9">
    <source>
        <dbReference type="ARBA" id="ARBA00022989"/>
    </source>
</evidence>
<reference evidence="17 18" key="1">
    <citation type="submission" date="2006-06" db="EMBL/GenBank/DDBJ databases">
        <authorList>
            <person name="Moran M.A."/>
            <person name="Ferriera S."/>
            <person name="Johnson J."/>
            <person name="Kravitz S."/>
            <person name="Beeson K."/>
            <person name="Sutton G."/>
            <person name="Rogers Y.-H."/>
            <person name="Friedman R."/>
            <person name="Frazier M."/>
            <person name="Venter J.C."/>
        </authorList>
    </citation>
    <scope>NUCLEOTIDE SEQUENCE [LARGE SCALE GENOMIC DNA]</scope>
    <source>
        <strain evidence="17 18">E-37</strain>
    </source>
</reference>
<dbReference type="InterPro" id="IPR048254">
    <property type="entry name" value="CDP_ALCOHOL_P_TRANSF_CS"/>
</dbReference>
<dbReference type="InterPro" id="IPR043130">
    <property type="entry name" value="CDP-OH_PTrfase_TM_dom"/>
</dbReference>
<keyword evidence="6" id="KW-0444">Lipid biosynthesis</keyword>
<dbReference type="NCBIfam" id="TIGR00473">
    <property type="entry name" value="pssA"/>
    <property type="match status" value="1"/>
</dbReference>
<keyword evidence="18" id="KW-1185">Reference proteome</keyword>
<keyword evidence="10" id="KW-0443">Lipid metabolism</keyword>
<evidence type="ECO:0000256" key="3">
    <source>
        <dbReference type="ARBA" id="ARBA00010441"/>
    </source>
</evidence>
<keyword evidence="9 16" id="KW-1133">Transmembrane helix</keyword>
<dbReference type="Pfam" id="PF01066">
    <property type="entry name" value="CDP-OH_P_transf"/>
    <property type="match status" value="1"/>
</dbReference>
<feature type="transmembrane region" description="Helical" evidence="16">
    <location>
        <begin position="204"/>
        <end position="222"/>
    </location>
</feature>
<dbReference type="GO" id="GO:0008654">
    <property type="term" value="P:phospholipid biosynthetic process"/>
    <property type="evidence" value="ECO:0007669"/>
    <property type="project" value="UniProtKB-KW"/>
</dbReference>
<evidence type="ECO:0000256" key="11">
    <source>
        <dbReference type="ARBA" id="ARBA00023136"/>
    </source>
</evidence>
<comment type="subcellular location">
    <subcellularLocation>
        <location evidence="2">Endomembrane system</location>
        <topology evidence="2">Multi-pass membrane protein</topology>
    </subcellularLocation>
</comment>
<evidence type="ECO:0000313" key="17">
    <source>
        <dbReference type="EMBL" id="EBA07582.1"/>
    </source>
</evidence>
<evidence type="ECO:0000256" key="8">
    <source>
        <dbReference type="ARBA" id="ARBA00022692"/>
    </source>
</evidence>
<evidence type="ECO:0000256" key="2">
    <source>
        <dbReference type="ARBA" id="ARBA00004127"/>
    </source>
</evidence>
<gene>
    <name evidence="17" type="ORF">SSE37_13388</name>
</gene>
<evidence type="ECO:0000256" key="12">
    <source>
        <dbReference type="ARBA" id="ARBA00023209"/>
    </source>
</evidence>
<keyword evidence="11 16" id="KW-0472">Membrane</keyword>